<dbReference type="InterPro" id="IPR054189">
    <property type="entry name" value="DUF6894"/>
</dbReference>
<dbReference type="RefSeq" id="WP_167072752.1">
    <property type="nucleotide sequence ID" value="NZ_JAAOZC010000003.1"/>
</dbReference>
<evidence type="ECO:0000313" key="2">
    <source>
        <dbReference type="EMBL" id="NIJ07904.1"/>
    </source>
</evidence>
<evidence type="ECO:0000259" key="1">
    <source>
        <dbReference type="Pfam" id="PF21834"/>
    </source>
</evidence>
<organism evidence="2 3">
    <name type="scientific">Sphingomonas vulcanisoli</name>
    <dbReference type="NCBI Taxonomy" id="1658060"/>
    <lineage>
        <taxon>Bacteria</taxon>
        <taxon>Pseudomonadati</taxon>
        <taxon>Pseudomonadota</taxon>
        <taxon>Alphaproteobacteria</taxon>
        <taxon>Sphingomonadales</taxon>
        <taxon>Sphingomonadaceae</taxon>
        <taxon>Sphingomonas</taxon>
    </lineage>
</organism>
<reference evidence="2 3" key="1">
    <citation type="submission" date="2020-03" db="EMBL/GenBank/DDBJ databases">
        <title>Genomic Encyclopedia of Type Strains, Phase III (KMG-III): the genomes of soil and plant-associated and newly described type strains.</title>
        <authorList>
            <person name="Whitman W."/>
        </authorList>
    </citation>
    <scope>NUCLEOTIDE SEQUENCE [LARGE SCALE GENOMIC DNA]</scope>
    <source>
        <strain evidence="2 3">CECT 8804</strain>
    </source>
</reference>
<dbReference type="EMBL" id="JAAOZC010000003">
    <property type="protein sequence ID" value="NIJ07904.1"/>
    <property type="molecule type" value="Genomic_DNA"/>
</dbReference>
<sequence>MKHYHLNLYNDVVVADEEGIELPDLPAAKACAIEAVRALIADSVVEGRLIKLDHRVEVTDDRGKVLAVIPFGEVIEIEGMRLAH</sequence>
<accession>A0ABX0TT31</accession>
<gene>
    <name evidence="2" type="ORF">FHS31_001514</name>
</gene>
<protein>
    <recommendedName>
        <fullName evidence="1">DUF6894 domain-containing protein</fullName>
    </recommendedName>
</protein>
<name>A0ABX0TT31_9SPHN</name>
<dbReference type="Proteomes" id="UP000727456">
    <property type="component" value="Unassembled WGS sequence"/>
</dbReference>
<comment type="caution">
    <text evidence="2">The sequence shown here is derived from an EMBL/GenBank/DDBJ whole genome shotgun (WGS) entry which is preliminary data.</text>
</comment>
<dbReference type="Pfam" id="PF21834">
    <property type="entry name" value="DUF6894"/>
    <property type="match status" value="1"/>
</dbReference>
<feature type="domain" description="DUF6894" evidence="1">
    <location>
        <begin position="3"/>
        <end position="71"/>
    </location>
</feature>
<evidence type="ECO:0000313" key="3">
    <source>
        <dbReference type="Proteomes" id="UP000727456"/>
    </source>
</evidence>
<keyword evidence="3" id="KW-1185">Reference proteome</keyword>
<proteinExistence type="predicted"/>